<organism evidence="2 3">
    <name type="scientific">Marinobacterium aestuariivivens</name>
    <dbReference type="NCBI Taxonomy" id="1698799"/>
    <lineage>
        <taxon>Bacteria</taxon>
        <taxon>Pseudomonadati</taxon>
        <taxon>Pseudomonadota</taxon>
        <taxon>Gammaproteobacteria</taxon>
        <taxon>Oceanospirillales</taxon>
        <taxon>Oceanospirillaceae</taxon>
        <taxon>Marinobacterium</taxon>
    </lineage>
</organism>
<dbReference type="Proteomes" id="UP001596422">
    <property type="component" value="Unassembled WGS sequence"/>
</dbReference>
<evidence type="ECO:0000313" key="3">
    <source>
        <dbReference type="Proteomes" id="UP001596422"/>
    </source>
</evidence>
<dbReference type="InterPro" id="IPR032710">
    <property type="entry name" value="NTF2-like_dom_sf"/>
</dbReference>
<evidence type="ECO:0000313" key="2">
    <source>
        <dbReference type="EMBL" id="MFC6672044.1"/>
    </source>
</evidence>
<dbReference type="SUPFAM" id="SSF54427">
    <property type="entry name" value="NTF2-like"/>
    <property type="match status" value="1"/>
</dbReference>
<keyword evidence="3" id="KW-1185">Reference proteome</keyword>
<dbReference type="Pfam" id="PF13577">
    <property type="entry name" value="SnoaL_4"/>
    <property type="match status" value="1"/>
</dbReference>
<gene>
    <name evidence="2" type="ORF">ACFQDL_19720</name>
</gene>
<proteinExistence type="predicted"/>
<dbReference type="Gene3D" id="3.10.450.50">
    <property type="match status" value="1"/>
</dbReference>
<evidence type="ECO:0000259" key="1">
    <source>
        <dbReference type="Pfam" id="PF13577"/>
    </source>
</evidence>
<dbReference type="EMBL" id="JBHSWE010000001">
    <property type="protein sequence ID" value="MFC6672044.1"/>
    <property type="molecule type" value="Genomic_DNA"/>
</dbReference>
<sequence>MTGSSAMYSSSLRERIEKLESVEEIRQLKARYWRSCDRKDHRAVLDCFVAGEVEIDYGPIGFFSDRESFVKVFRALGCKDNIVDMHHGANPEIERIDAYHANGIWDLYFFTIDTDGRTFMQLAGRYEDRYLRLDGEWKIESTRFVAASRFGGRVGADGTLSIAP</sequence>
<feature type="domain" description="SnoaL-like" evidence="1">
    <location>
        <begin position="18"/>
        <end position="142"/>
    </location>
</feature>
<dbReference type="InterPro" id="IPR037401">
    <property type="entry name" value="SnoaL-like"/>
</dbReference>
<protein>
    <submittedName>
        <fullName evidence="2">Nuclear transport factor 2 family protein</fullName>
    </submittedName>
</protein>
<comment type="caution">
    <text evidence="2">The sequence shown here is derived from an EMBL/GenBank/DDBJ whole genome shotgun (WGS) entry which is preliminary data.</text>
</comment>
<reference evidence="3" key="1">
    <citation type="journal article" date="2019" name="Int. J. Syst. Evol. Microbiol.">
        <title>The Global Catalogue of Microorganisms (GCM) 10K type strain sequencing project: providing services to taxonomists for standard genome sequencing and annotation.</title>
        <authorList>
            <consortium name="The Broad Institute Genomics Platform"/>
            <consortium name="The Broad Institute Genome Sequencing Center for Infectious Disease"/>
            <person name="Wu L."/>
            <person name="Ma J."/>
        </authorList>
    </citation>
    <scope>NUCLEOTIDE SEQUENCE [LARGE SCALE GENOMIC DNA]</scope>
    <source>
        <strain evidence="3">NBRC 111756</strain>
    </source>
</reference>
<dbReference type="RefSeq" id="WP_379910512.1">
    <property type="nucleotide sequence ID" value="NZ_JBHSWE010000001.1"/>
</dbReference>
<accession>A0ABW2A420</accession>
<name>A0ABW2A420_9GAMM</name>